<name>A0ABX1CNV7_9SPHN</name>
<evidence type="ECO:0000313" key="2">
    <source>
        <dbReference type="Proteomes" id="UP000732399"/>
    </source>
</evidence>
<proteinExistence type="predicted"/>
<dbReference type="Proteomes" id="UP000732399">
    <property type="component" value="Unassembled WGS sequence"/>
</dbReference>
<protein>
    <submittedName>
        <fullName evidence="1">Uncharacterized protein</fullName>
    </submittedName>
</protein>
<dbReference type="EMBL" id="JAAVJH010000006">
    <property type="protein sequence ID" value="NJR79164.1"/>
    <property type="molecule type" value="Genomic_DNA"/>
</dbReference>
<dbReference type="RefSeq" id="WP_168134714.1">
    <property type="nucleotide sequence ID" value="NZ_JAAVJH010000006.1"/>
</dbReference>
<keyword evidence="2" id="KW-1185">Reference proteome</keyword>
<reference evidence="1 2" key="1">
    <citation type="submission" date="2020-03" db="EMBL/GenBank/DDBJ databases">
        <authorList>
            <person name="Wang L."/>
            <person name="He N."/>
            <person name="Li Y."/>
            <person name="Fang Y."/>
            <person name="Zhang F."/>
        </authorList>
    </citation>
    <scope>NUCLEOTIDE SEQUENCE [LARGE SCALE GENOMIC DNA]</scope>
    <source>
        <strain evidence="1 2">36D10-4-7</strain>
    </source>
</reference>
<organism evidence="1 2">
    <name type="scientific">Sphingomonas corticis</name>
    <dbReference type="NCBI Taxonomy" id="2722791"/>
    <lineage>
        <taxon>Bacteria</taxon>
        <taxon>Pseudomonadati</taxon>
        <taxon>Pseudomonadota</taxon>
        <taxon>Alphaproteobacteria</taxon>
        <taxon>Sphingomonadales</taxon>
        <taxon>Sphingomonadaceae</taxon>
        <taxon>Sphingomonas</taxon>
    </lineage>
</organism>
<comment type="caution">
    <text evidence="1">The sequence shown here is derived from an EMBL/GenBank/DDBJ whole genome shotgun (WGS) entry which is preliminary data.</text>
</comment>
<accession>A0ABX1CNV7</accession>
<sequence>MKDVFLSNMFDDQSDVLPVADVLSMCGLRTIAALALEGAIAHPLAGERDTLVIQADLRSEEEEFSLVRLALASGSDAVCVLGPPDADGTDKLLVVQAGEDSAWIGYCSAFADSAAAQGALVPLDPAQDLHLVMGVDGRLQRRDGRPATHPAFGQRIAAARIRRAAEAILAEGRALAA</sequence>
<evidence type="ECO:0000313" key="1">
    <source>
        <dbReference type="EMBL" id="NJR79164.1"/>
    </source>
</evidence>
<gene>
    <name evidence="1" type="ORF">HBH26_11270</name>
</gene>